<keyword evidence="2" id="KW-1185">Reference proteome</keyword>
<protein>
    <submittedName>
        <fullName evidence="1">Transcriptional regulator</fullName>
    </submittedName>
</protein>
<organism evidence="1 2">
    <name type="scientific">Streptomonospora algeriensis</name>
    <dbReference type="NCBI Taxonomy" id="995084"/>
    <lineage>
        <taxon>Bacteria</taxon>
        <taxon>Bacillati</taxon>
        <taxon>Actinomycetota</taxon>
        <taxon>Actinomycetes</taxon>
        <taxon>Streptosporangiales</taxon>
        <taxon>Nocardiopsidaceae</taxon>
        <taxon>Streptomonospora</taxon>
    </lineage>
</organism>
<comment type="caution">
    <text evidence="1">The sequence shown here is derived from an EMBL/GenBank/DDBJ whole genome shotgun (WGS) entry which is preliminary data.</text>
</comment>
<feature type="non-terminal residue" evidence="1">
    <location>
        <position position="1"/>
    </location>
</feature>
<reference evidence="2" key="1">
    <citation type="journal article" date="2019" name="Int. J. Syst. Evol. Microbiol.">
        <title>The Global Catalogue of Microorganisms (GCM) 10K type strain sequencing project: providing services to taxonomists for standard genome sequencing and annotation.</title>
        <authorList>
            <consortium name="The Broad Institute Genomics Platform"/>
            <consortium name="The Broad Institute Genome Sequencing Center for Infectious Disease"/>
            <person name="Wu L."/>
            <person name="Ma J."/>
        </authorList>
    </citation>
    <scope>NUCLEOTIDE SEQUENCE [LARGE SCALE GENOMIC DNA]</scope>
    <source>
        <strain evidence="2">CCUG 63369</strain>
    </source>
</reference>
<dbReference type="EMBL" id="JBHTHR010001463">
    <property type="protein sequence ID" value="MFD0804220.1"/>
    <property type="molecule type" value="Genomic_DNA"/>
</dbReference>
<gene>
    <name evidence="1" type="ORF">ACFQZU_23290</name>
</gene>
<evidence type="ECO:0000313" key="1">
    <source>
        <dbReference type="EMBL" id="MFD0804220.1"/>
    </source>
</evidence>
<sequence length="93" mass="9504">HQEAAAALATELQRRAALGRADGPGHLTDAEVWVDPAEWHSLVQAVSDAADRLHAAARAPHTPGTIPTSTTLVMFALASAATGGGDAAADEDR</sequence>
<accession>A0ABW3BMB7</accession>
<evidence type="ECO:0000313" key="2">
    <source>
        <dbReference type="Proteomes" id="UP001596956"/>
    </source>
</evidence>
<proteinExistence type="predicted"/>
<name>A0ABW3BMB7_9ACTN</name>
<dbReference type="Proteomes" id="UP001596956">
    <property type="component" value="Unassembled WGS sequence"/>
</dbReference>